<name>A0A8H4NDK1_9HYPO</name>
<protein>
    <submittedName>
        <fullName evidence="10">Major facilitator superfamily</fullName>
    </submittedName>
</protein>
<keyword evidence="2" id="KW-0813">Transport</keyword>
<sequence length="513" mass="56438">MENKKSRQSQDAPEKDIDVGETQETHSDVGLEYYRQSQLMDPARREEVAKKVLRKIDFILLPSMCLIYLLSFLDKQTLNYASAYGLKKDLNLVGNNYSWIASVTNIGYLVGSYPSSICLQKLPIGKFISCMLICWGALLVSTVGAKNFAGMMVLRFLLGALEACIGPAWMLITSMFWKRDEQPLRMCIWLGCNGISLMLGAGISWGLGHTENTHLEPWQLVFLVIGVVTISGGCIAFLFFPSSPIDFKLFTHEEKVVSIWRIADNQTGIKHSTVLNYQIKEALLKPRVWFIAGQQIAIGIINAGITNFMSALLAGFGYSPNQVILWQLPNGAFQLVMTIAAGAIASNVRNSSILCAIAVQIPSLAGILGIALIPIEHRLALTACCWLLGIIGAAIILNWSIVASNISGHTKRMTVNGLNFVCYAIGNIIGPFLFQAKGAPRYHSAIWALCGVYAACIIFTSLIGLTMWMSNKRRAQAAREAGTSEPISACNDIGEDGFRDLTDRENRNFCYKL</sequence>
<feature type="transmembrane region" description="Helical" evidence="9">
    <location>
        <begin position="52"/>
        <end position="73"/>
    </location>
</feature>
<evidence type="ECO:0000256" key="5">
    <source>
        <dbReference type="ARBA" id="ARBA00023136"/>
    </source>
</evidence>
<dbReference type="Pfam" id="PF07690">
    <property type="entry name" value="MFS_1"/>
    <property type="match status" value="1"/>
</dbReference>
<dbReference type="Gene3D" id="1.20.1250.20">
    <property type="entry name" value="MFS general substrate transporter like domains"/>
    <property type="match status" value="2"/>
</dbReference>
<keyword evidence="11" id="KW-1185">Reference proteome</keyword>
<feature type="compositionally biased region" description="Basic and acidic residues" evidence="8">
    <location>
        <begin position="12"/>
        <end position="25"/>
    </location>
</feature>
<evidence type="ECO:0000256" key="9">
    <source>
        <dbReference type="SAM" id="Phobius"/>
    </source>
</evidence>
<gene>
    <name evidence="10" type="ORF">FACUT_8608</name>
</gene>
<feature type="transmembrane region" description="Helical" evidence="9">
    <location>
        <begin position="123"/>
        <end position="144"/>
    </location>
</feature>
<feature type="transmembrane region" description="Helical" evidence="9">
    <location>
        <begin position="324"/>
        <end position="345"/>
    </location>
</feature>
<dbReference type="GO" id="GO:0022857">
    <property type="term" value="F:transmembrane transporter activity"/>
    <property type="evidence" value="ECO:0007669"/>
    <property type="project" value="InterPro"/>
</dbReference>
<dbReference type="OrthoDB" id="6730379at2759"/>
<feature type="region of interest" description="Disordered" evidence="8">
    <location>
        <begin position="1"/>
        <end position="25"/>
    </location>
</feature>
<feature type="transmembrane region" description="Helical" evidence="9">
    <location>
        <begin position="413"/>
        <end position="434"/>
    </location>
</feature>
<keyword evidence="5 9" id="KW-0472">Membrane</keyword>
<dbReference type="AlphaFoldDB" id="A0A8H4NDK1"/>
<dbReference type="GO" id="GO:0016020">
    <property type="term" value="C:membrane"/>
    <property type="evidence" value="ECO:0007669"/>
    <property type="project" value="UniProtKB-SubCell"/>
</dbReference>
<feature type="transmembrane region" description="Helical" evidence="9">
    <location>
        <begin position="156"/>
        <end position="176"/>
    </location>
</feature>
<proteinExistence type="inferred from homology"/>
<feature type="transmembrane region" description="Helical" evidence="9">
    <location>
        <begin position="446"/>
        <end position="469"/>
    </location>
</feature>
<keyword evidence="4 9" id="KW-1133">Transmembrane helix</keyword>
<dbReference type="FunFam" id="1.20.1250.20:FF:000064">
    <property type="entry name" value="MFS allantoate transporter"/>
    <property type="match status" value="1"/>
</dbReference>
<dbReference type="EMBL" id="JAADJF010000242">
    <property type="protein sequence ID" value="KAF4431487.1"/>
    <property type="molecule type" value="Genomic_DNA"/>
</dbReference>
<evidence type="ECO:0000256" key="4">
    <source>
        <dbReference type="ARBA" id="ARBA00022989"/>
    </source>
</evidence>
<keyword evidence="6" id="KW-0325">Glycoprotein</keyword>
<dbReference type="PANTHER" id="PTHR43791">
    <property type="entry name" value="PERMEASE-RELATED"/>
    <property type="match status" value="1"/>
</dbReference>
<accession>A0A8H4NDK1</accession>
<keyword evidence="3 9" id="KW-0812">Transmembrane</keyword>
<reference evidence="10 11" key="1">
    <citation type="submission" date="2020-01" db="EMBL/GenBank/DDBJ databases">
        <title>Identification and distribution of gene clusters putatively required for synthesis of sphingolipid metabolism inhibitors in phylogenetically diverse species of the filamentous fungus Fusarium.</title>
        <authorList>
            <person name="Kim H.-S."/>
            <person name="Busman M."/>
            <person name="Brown D.W."/>
            <person name="Divon H."/>
            <person name="Uhlig S."/>
            <person name="Proctor R.H."/>
        </authorList>
    </citation>
    <scope>NUCLEOTIDE SEQUENCE [LARGE SCALE GENOMIC DNA]</scope>
    <source>
        <strain evidence="10 11">NRRL 13308</strain>
    </source>
</reference>
<dbReference type="PANTHER" id="PTHR43791:SF97">
    <property type="entry name" value="ALLANTOATE TRANSPORTER, PUTATIVE (AFU_ORTHOLOGUE AFUA_1G14700)-RELATED"/>
    <property type="match status" value="1"/>
</dbReference>
<comment type="caution">
    <text evidence="10">The sequence shown here is derived from an EMBL/GenBank/DDBJ whole genome shotgun (WGS) entry which is preliminary data.</text>
</comment>
<dbReference type="SUPFAM" id="SSF103473">
    <property type="entry name" value="MFS general substrate transporter"/>
    <property type="match status" value="1"/>
</dbReference>
<feature type="transmembrane region" description="Helical" evidence="9">
    <location>
        <begin position="352"/>
        <end position="373"/>
    </location>
</feature>
<feature type="transmembrane region" description="Helical" evidence="9">
    <location>
        <begin position="379"/>
        <end position="401"/>
    </location>
</feature>
<feature type="transmembrane region" description="Helical" evidence="9">
    <location>
        <begin position="93"/>
        <end position="111"/>
    </location>
</feature>
<evidence type="ECO:0000313" key="11">
    <source>
        <dbReference type="Proteomes" id="UP000536711"/>
    </source>
</evidence>
<evidence type="ECO:0000313" key="10">
    <source>
        <dbReference type="EMBL" id="KAF4431487.1"/>
    </source>
</evidence>
<dbReference type="Proteomes" id="UP000536711">
    <property type="component" value="Unassembled WGS sequence"/>
</dbReference>
<dbReference type="InterPro" id="IPR036259">
    <property type="entry name" value="MFS_trans_sf"/>
</dbReference>
<comment type="similarity">
    <text evidence="7">Belongs to the major facilitator superfamily. Allantoate permease family.</text>
</comment>
<evidence type="ECO:0000256" key="3">
    <source>
        <dbReference type="ARBA" id="ARBA00022692"/>
    </source>
</evidence>
<comment type="subcellular location">
    <subcellularLocation>
        <location evidence="1">Membrane</location>
        <topology evidence="1">Multi-pass membrane protein</topology>
    </subcellularLocation>
</comment>
<evidence type="ECO:0000256" key="2">
    <source>
        <dbReference type="ARBA" id="ARBA00022448"/>
    </source>
</evidence>
<organism evidence="10 11">
    <name type="scientific">Fusarium acutatum</name>
    <dbReference type="NCBI Taxonomy" id="78861"/>
    <lineage>
        <taxon>Eukaryota</taxon>
        <taxon>Fungi</taxon>
        <taxon>Dikarya</taxon>
        <taxon>Ascomycota</taxon>
        <taxon>Pezizomycotina</taxon>
        <taxon>Sordariomycetes</taxon>
        <taxon>Hypocreomycetidae</taxon>
        <taxon>Hypocreales</taxon>
        <taxon>Nectriaceae</taxon>
        <taxon>Fusarium</taxon>
        <taxon>Fusarium fujikuroi species complex</taxon>
    </lineage>
</organism>
<feature type="transmembrane region" description="Helical" evidence="9">
    <location>
        <begin position="188"/>
        <end position="208"/>
    </location>
</feature>
<evidence type="ECO:0000256" key="8">
    <source>
        <dbReference type="SAM" id="MobiDB-lite"/>
    </source>
</evidence>
<evidence type="ECO:0000256" key="1">
    <source>
        <dbReference type="ARBA" id="ARBA00004141"/>
    </source>
</evidence>
<evidence type="ECO:0000256" key="6">
    <source>
        <dbReference type="ARBA" id="ARBA00023180"/>
    </source>
</evidence>
<feature type="transmembrane region" description="Helical" evidence="9">
    <location>
        <begin position="296"/>
        <end position="318"/>
    </location>
</feature>
<feature type="transmembrane region" description="Helical" evidence="9">
    <location>
        <begin position="220"/>
        <end position="240"/>
    </location>
</feature>
<evidence type="ECO:0000256" key="7">
    <source>
        <dbReference type="ARBA" id="ARBA00037968"/>
    </source>
</evidence>
<dbReference type="InterPro" id="IPR011701">
    <property type="entry name" value="MFS"/>
</dbReference>